<dbReference type="SUPFAM" id="SSF69572">
    <property type="entry name" value="Activating enzymes of the ubiquitin-like proteins"/>
    <property type="match status" value="1"/>
</dbReference>
<dbReference type="PANTHER" id="PTHR43267:SF3">
    <property type="entry name" value="THIF PROTEIN"/>
    <property type="match status" value="1"/>
</dbReference>
<proteinExistence type="predicted"/>
<dbReference type="RefSeq" id="WP_060777214.1">
    <property type="nucleotide sequence ID" value="NZ_CP014159.1"/>
</dbReference>
<protein>
    <submittedName>
        <fullName evidence="2">Thiamine biosynthesis protein ThiF</fullName>
    </submittedName>
</protein>
<dbReference type="GO" id="GO:0008641">
    <property type="term" value="F:ubiquitin-like modifier activating enzyme activity"/>
    <property type="evidence" value="ECO:0007669"/>
    <property type="project" value="InterPro"/>
</dbReference>
<dbReference type="Gene3D" id="3.40.50.720">
    <property type="entry name" value="NAD(P)-binding Rossmann-like Domain"/>
    <property type="match status" value="1"/>
</dbReference>
<dbReference type="PANTHER" id="PTHR43267">
    <property type="entry name" value="TRNA THREONYLCARBAMOYLADENOSINE DEHYDRATASE"/>
    <property type="match status" value="1"/>
</dbReference>
<sequence length="207" mass="23060">MDDTALREKVLKRQLPKDNALFQSQHITILGCGGLGSNIAMMLSRAGIGKLSLYDYDTIEYSNLNRQNYTVDEIGQSKVAITKAKIQKTVPYVRVEAFDQRIDPDYLESILHSSSLFIEAFDDQQAKAMAVDIFMHHPDKYLITASGVSGLGQLEDIQVKYCDNLCLIGNFKTTPDQGLYLPYVSIVASLQALEALKWIKNGGTYGK</sequence>
<dbReference type="Pfam" id="PF00899">
    <property type="entry name" value="ThiF"/>
    <property type="match status" value="1"/>
</dbReference>
<dbReference type="PROSITE" id="PS51257">
    <property type="entry name" value="PROKAR_LIPOPROTEIN"/>
    <property type="match status" value="1"/>
</dbReference>
<dbReference type="NCBIfam" id="NF006395">
    <property type="entry name" value="PRK08644.1"/>
    <property type="match status" value="1"/>
</dbReference>
<dbReference type="GO" id="GO:0061504">
    <property type="term" value="P:cyclic threonylcarbamoyladenosine biosynthetic process"/>
    <property type="evidence" value="ECO:0007669"/>
    <property type="project" value="TreeGrafter"/>
</dbReference>
<organism evidence="2 3">
    <name type="scientific">Aerococcus christensenii</name>
    <dbReference type="NCBI Taxonomy" id="87541"/>
    <lineage>
        <taxon>Bacteria</taxon>
        <taxon>Bacillati</taxon>
        <taxon>Bacillota</taxon>
        <taxon>Bacilli</taxon>
        <taxon>Lactobacillales</taxon>
        <taxon>Aerococcaceae</taxon>
        <taxon>Aerococcus</taxon>
    </lineage>
</organism>
<name>A0A109RCK4_9LACT</name>
<accession>A0A109RCK4</accession>
<gene>
    <name evidence="2" type="ORF">CYJ27_04140</name>
</gene>
<dbReference type="KEGG" id="acg:AWM71_06635"/>
<keyword evidence="3" id="KW-1185">Reference proteome</keyword>
<evidence type="ECO:0000259" key="1">
    <source>
        <dbReference type="Pfam" id="PF00899"/>
    </source>
</evidence>
<reference evidence="2 3" key="1">
    <citation type="submission" date="2017-12" db="EMBL/GenBank/DDBJ databases">
        <title>Phylogenetic diversity of female urinary microbiome.</title>
        <authorList>
            <person name="Thomas-White K."/>
            <person name="Wolfe A.J."/>
        </authorList>
    </citation>
    <scope>NUCLEOTIDE SEQUENCE [LARGE SCALE GENOMIC DNA]</scope>
    <source>
        <strain evidence="2 3">UMB0844</strain>
    </source>
</reference>
<dbReference type="Proteomes" id="UP000234775">
    <property type="component" value="Unassembled WGS sequence"/>
</dbReference>
<dbReference type="InterPro" id="IPR000594">
    <property type="entry name" value="ThiF_NAD_FAD-bd"/>
</dbReference>
<dbReference type="EMBL" id="PKGZ01000003">
    <property type="protein sequence ID" value="PKY91279.1"/>
    <property type="molecule type" value="Genomic_DNA"/>
</dbReference>
<feature type="domain" description="THIF-type NAD/FAD binding fold" evidence="1">
    <location>
        <begin position="23"/>
        <end position="201"/>
    </location>
</feature>
<dbReference type="GO" id="GO:0061503">
    <property type="term" value="F:tRNA threonylcarbamoyladenosine dehydratase"/>
    <property type="evidence" value="ECO:0007669"/>
    <property type="project" value="TreeGrafter"/>
</dbReference>
<evidence type="ECO:0000313" key="2">
    <source>
        <dbReference type="EMBL" id="PKY91279.1"/>
    </source>
</evidence>
<dbReference type="InterPro" id="IPR035985">
    <property type="entry name" value="Ubiquitin-activating_enz"/>
</dbReference>
<evidence type="ECO:0000313" key="3">
    <source>
        <dbReference type="Proteomes" id="UP000234775"/>
    </source>
</evidence>
<dbReference type="InterPro" id="IPR045886">
    <property type="entry name" value="ThiF/MoeB/HesA"/>
</dbReference>
<comment type="caution">
    <text evidence="2">The sequence shown here is derived from an EMBL/GenBank/DDBJ whole genome shotgun (WGS) entry which is preliminary data.</text>
</comment>
<dbReference type="AlphaFoldDB" id="A0A109RCK4"/>